<reference evidence="3" key="1">
    <citation type="journal article" date="2019" name="Int. J. Syst. Evol. Microbiol.">
        <title>The Global Catalogue of Microorganisms (GCM) 10K type strain sequencing project: providing services to taxonomists for standard genome sequencing and annotation.</title>
        <authorList>
            <consortium name="The Broad Institute Genomics Platform"/>
            <consortium name="The Broad Institute Genome Sequencing Center for Infectious Disease"/>
            <person name="Wu L."/>
            <person name="Ma J."/>
        </authorList>
    </citation>
    <scope>NUCLEOTIDE SEQUENCE [LARGE SCALE GENOMIC DNA]</scope>
    <source>
        <strain evidence="3">CGMCC 1.15407</strain>
    </source>
</reference>
<evidence type="ECO:0000259" key="1">
    <source>
        <dbReference type="Pfam" id="PF13304"/>
    </source>
</evidence>
<dbReference type="EMBL" id="BMIU01000017">
    <property type="protein sequence ID" value="GGF40807.1"/>
    <property type="molecule type" value="Genomic_DNA"/>
</dbReference>
<dbReference type="Proteomes" id="UP000647339">
    <property type="component" value="Unassembled WGS sequence"/>
</dbReference>
<dbReference type="Pfam" id="PF13304">
    <property type="entry name" value="AAA_21"/>
    <property type="match status" value="1"/>
</dbReference>
<gene>
    <name evidence="2" type="ORF">GCM10011339_31710</name>
</gene>
<dbReference type="CDD" id="cd00267">
    <property type="entry name" value="ABC_ATPase"/>
    <property type="match status" value="1"/>
</dbReference>
<accession>A0ABQ1V661</accession>
<keyword evidence="3" id="KW-1185">Reference proteome</keyword>
<dbReference type="InterPro" id="IPR003959">
    <property type="entry name" value="ATPase_AAA_core"/>
</dbReference>
<dbReference type="PANTHER" id="PTHR43581:SF4">
    <property type="entry name" value="ATP_GTP PHOSPHATASE"/>
    <property type="match status" value="1"/>
</dbReference>
<protein>
    <recommendedName>
        <fullName evidence="1">ATPase AAA-type core domain-containing protein</fullName>
    </recommendedName>
</protein>
<proteinExistence type="predicted"/>
<dbReference type="Gene3D" id="3.40.50.300">
    <property type="entry name" value="P-loop containing nucleotide triphosphate hydrolases"/>
    <property type="match status" value="1"/>
</dbReference>
<feature type="domain" description="ATPase AAA-type core" evidence="1">
    <location>
        <begin position="229"/>
        <end position="298"/>
    </location>
</feature>
<organism evidence="2 3">
    <name type="scientific">Echinicola rosea</name>
    <dbReference type="NCBI Taxonomy" id="1807691"/>
    <lineage>
        <taxon>Bacteria</taxon>
        <taxon>Pseudomonadati</taxon>
        <taxon>Bacteroidota</taxon>
        <taxon>Cytophagia</taxon>
        <taxon>Cytophagales</taxon>
        <taxon>Cyclobacteriaceae</taxon>
        <taxon>Echinicola</taxon>
    </lineage>
</organism>
<dbReference type="RefSeq" id="WP_137404173.1">
    <property type="nucleotide sequence ID" value="NZ_BMIU01000017.1"/>
</dbReference>
<dbReference type="PANTHER" id="PTHR43581">
    <property type="entry name" value="ATP/GTP PHOSPHATASE"/>
    <property type="match status" value="1"/>
</dbReference>
<name>A0ABQ1V661_9BACT</name>
<evidence type="ECO:0000313" key="2">
    <source>
        <dbReference type="EMBL" id="GGF40807.1"/>
    </source>
</evidence>
<dbReference type="InterPro" id="IPR051396">
    <property type="entry name" value="Bact_Antivir_Def_Nuclease"/>
</dbReference>
<dbReference type="InterPro" id="IPR027417">
    <property type="entry name" value="P-loop_NTPase"/>
</dbReference>
<comment type="caution">
    <text evidence="2">The sequence shown here is derived from an EMBL/GenBank/DDBJ whole genome shotgun (WGS) entry which is preliminary data.</text>
</comment>
<evidence type="ECO:0000313" key="3">
    <source>
        <dbReference type="Proteomes" id="UP000647339"/>
    </source>
</evidence>
<dbReference type="SUPFAM" id="SSF52540">
    <property type="entry name" value="P-loop containing nucleoside triphosphate hydrolases"/>
    <property type="match status" value="1"/>
</dbReference>
<sequence>MINKIKLKSGSSQGQPNLEVDLTPITVFVGPNNSGKSRILIEIEKFSRKTSGQPNDLILDSLTFTPLSKNEIESELNKITQTPTQNESISEGQIIIGKLSSQKNQAERVKVLKDEVIRVAQTPSNNHWYSKFIDLYTLRLDGTNRLNLLNEQTAGDLQSTPTNHLSHLFLDNDLRKELRRIIYEAFGKYYVIDPTNIGQLRVRLSDTAPNSERQEKGWENEAIEFHKKATLINEASDGVKAFSGILTTLLAGDPKITLIDEPEAFLHPALSNKLGKEIGKSLRNSNKRLLVATHSASFLMGCIQSGSPLNIVRLTYKNGIPTSRILPKEKILHLMRHPLLRSTGVLNGLFYESVIVTEADSDRAFYQEINERLLSAGDERAISNCLFINAQNKQTVWEIVKPLRELGIPAVGVVDIDVLKEGGQVFTKLLDGSFIPQLNHQPFHSQRKSLYDTFNNTGVNWKIKGGIDLLNGEDKEACSNFLNQLVEYGVFVIQKGELESWLKHLNANGHGSNWLIDIFSKMGDNPEEPNYIKPAGGDVWDFIGEVKNWIENSNKKGIPK</sequence>